<comment type="caution">
    <text evidence="12">The sequence shown here is derived from an EMBL/GenBank/DDBJ whole genome shotgun (WGS) entry which is preliminary data.</text>
</comment>
<dbReference type="GO" id="GO:0003723">
    <property type="term" value="F:RNA binding"/>
    <property type="evidence" value="ECO:0007669"/>
    <property type="project" value="UniProtKB-UniRule"/>
</dbReference>
<evidence type="ECO:0000256" key="7">
    <source>
        <dbReference type="ARBA" id="ARBA00049478"/>
    </source>
</evidence>
<keyword evidence="5 9" id="KW-0949">S-adenosyl-L-methionine</keyword>
<dbReference type="OrthoDB" id="74991at2759"/>
<dbReference type="Pfam" id="PF00398">
    <property type="entry name" value="RrnaAD"/>
    <property type="match status" value="1"/>
</dbReference>
<keyword evidence="13" id="KW-1185">Reference proteome</keyword>
<comment type="function">
    <text evidence="1">Specifically dimethylates two adjacent adenosines in the loop of a conserved hairpin near the 3'-end of 18S rRNA in the 40S particle.</text>
</comment>
<dbReference type="FunFam" id="3.40.50.150:FF:000007">
    <property type="entry name" value="rRNA adenine N(6)-methyltransferase"/>
    <property type="match status" value="1"/>
</dbReference>
<feature type="binding site" evidence="9">
    <location>
        <position position="84"/>
    </location>
    <ligand>
        <name>S-adenosyl-L-methionine</name>
        <dbReference type="ChEBI" id="CHEBI:59789"/>
    </ligand>
</feature>
<evidence type="ECO:0000259" key="11">
    <source>
        <dbReference type="SMART" id="SM00650"/>
    </source>
</evidence>
<evidence type="ECO:0000256" key="4">
    <source>
        <dbReference type="ARBA" id="ARBA00022679"/>
    </source>
</evidence>
<dbReference type="NCBIfam" id="TIGR00755">
    <property type="entry name" value="ksgA"/>
    <property type="match status" value="1"/>
</dbReference>
<dbReference type="FunFam" id="1.10.8.480:FF:000002">
    <property type="entry name" value="rRNA adenine N(6)-methyltransferase"/>
    <property type="match status" value="1"/>
</dbReference>
<dbReference type="PROSITE" id="PS51689">
    <property type="entry name" value="SAM_RNA_A_N6_MT"/>
    <property type="match status" value="1"/>
</dbReference>
<organism evidence="12 13">
    <name type="scientific">Catenaria anguillulae PL171</name>
    <dbReference type="NCBI Taxonomy" id="765915"/>
    <lineage>
        <taxon>Eukaryota</taxon>
        <taxon>Fungi</taxon>
        <taxon>Fungi incertae sedis</taxon>
        <taxon>Blastocladiomycota</taxon>
        <taxon>Blastocladiomycetes</taxon>
        <taxon>Blastocladiales</taxon>
        <taxon>Catenariaceae</taxon>
        <taxon>Catenaria</taxon>
    </lineage>
</organism>
<dbReference type="PROSITE" id="PS01131">
    <property type="entry name" value="RRNA_A_DIMETH"/>
    <property type="match status" value="1"/>
</dbReference>
<evidence type="ECO:0000256" key="9">
    <source>
        <dbReference type="PROSITE-ProRule" id="PRU01026"/>
    </source>
</evidence>
<dbReference type="SMART" id="SM00650">
    <property type="entry name" value="rADc"/>
    <property type="match status" value="1"/>
</dbReference>
<accession>A0A1Y2HA03</accession>
<dbReference type="InterPro" id="IPR020598">
    <property type="entry name" value="rRNA_Ade_methylase_Trfase_N"/>
</dbReference>
<dbReference type="Proteomes" id="UP000193411">
    <property type="component" value="Unassembled WGS sequence"/>
</dbReference>
<evidence type="ECO:0000313" key="13">
    <source>
        <dbReference type="Proteomes" id="UP000193411"/>
    </source>
</evidence>
<dbReference type="AlphaFoldDB" id="A0A1Y2HA03"/>
<evidence type="ECO:0000256" key="5">
    <source>
        <dbReference type="ARBA" id="ARBA00022691"/>
    </source>
</evidence>
<dbReference type="STRING" id="765915.A0A1Y2HA03"/>
<evidence type="ECO:0000256" key="2">
    <source>
        <dbReference type="ARBA" id="ARBA00022552"/>
    </source>
</evidence>
<protein>
    <recommendedName>
        <fullName evidence="10">rRNA adenine N(6)-methyltransferase</fullName>
        <ecNumber evidence="10">2.1.1.-</ecNumber>
    </recommendedName>
</protein>
<dbReference type="InterPro" id="IPR011530">
    <property type="entry name" value="rRNA_adenine_dimethylase"/>
</dbReference>
<sequence>MPKVTNRANTKAARQDAQAVAAKALGPLLNKDLGQHILCNPLVAQGIVDKAHLKPTDTVLEIGPGTGNITMRMLAAAKKVVAVEMDPRMAAELSKRVQGTEAQKKLDIIVGDFLKADLPYFDVCISNTPYQISSALTFKLLAHRPLFRCAVLMFQREFALRLIAKPGDALYCRLSVNAQLYAKIEHVMKVGKNNFRPPPLVESSVVRVEPIQPPPPVNFAEWDGMVRICFSRKNKTLNASFKSSGVYEMCEANYKTWAAQNEMIIPDDFDIKTYVHKILDDTGYGEQRAAKMDIQDFMKLLVAFNDAGIHFTN</sequence>
<dbReference type="CDD" id="cd02440">
    <property type="entry name" value="AdoMet_MTases"/>
    <property type="match status" value="1"/>
</dbReference>
<keyword evidence="2 10" id="KW-0698">rRNA processing</keyword>
<dbReference type="PANTHER" id="PTHR11727">
    <property type="entry name" value="DIMETHYLADENOSINE TRANSFERASE"/>
    <property type="match status" value="1"/>
</dbReference>
<dbReference type="EC" id="2.1.1.-" evidence="10"/>
<evidence type="ECO:0000256" key="8">
    <source>
        <dbReference type="ARBA" id="ARBA00061109"/>
    </source>
</evidence>
<name>A0A1Y2HA03_9FUNG</name>
<comment type="catalytic activity">
    <reaction evidence="7">
        <text>adenosine(1779)/adenosine(1780) in 18S rRNA + 4 S-adenosyl-L-methionine = N(6)-dimethyladenosine(1779)/N(6)-dimethyladenosine(1780) in 18S rRNA + 4 S-adenosyl-L-homocysteine + 4 H(+)</text>
        <dbReference type="Rhea" id="RHEA:42780"/>
        <dbReference type="Rhea" id="RHEA-COMP:10234"/>
        <dbReference type="Rhea" id="RHEA-COMP:10236"/>
        <dbReference type="ChEBI" id="CHEBI:15378"/>
        <dbReference type="ChEBI" id="CHEBI:57856"/>
        <dbReference type="ChEBI" id="CHEBI:59789"/>
        <dbReference type="ChEBI" id="CHEBI:74411"/>
        <dbReference type="ChEBI" id="CHEBI:74493"/>
        <dbReference type="EC" id="2.1.1.183"/>
    </reaction>
</comment>
<evidence type="ECO:0000256" key="6">
    <source>
        <dbReference type="ARBA" id="ARBA00022884"/>
    </source>
</evidence>
<dbReference type="Gene3D" id="1.10.8.480">
    <property type="match status" value="1"/>
</dbReference>
<feature type="binding site" evidence="9">
    <location>
        <position position="63"/>
    </location>
    <ligand>
        <name>S-adenosyl-L-methionine</name>
        <dbReference type="ChEBI" id="CHEBI:59789"/>
    </ligand>
</feature>
<feature type="domain" description="Ribosomal RNA adenine methylase transferase N-terminal" evidence="11">
    <location>
        <begin position="43"/>
        <end position="212"/>
    </location>
</feature>
<dbReference type="InterPro" id="IPR029063">
    <property type="entry name" value="SAM-dependent_MTases_sf"/>
</dbReference>
<comment type="similarity">
    <text evidence="8 9 10">Belongs to the class I-like SAM-binding methyltransferase superfamily. rRNA adenine N(6)-methyltransferase family.</text>
</comment>
<feature type="binding site" evidence="9">
    <location>
        <position position="127"/>
    </location>
    <ligand>
        <name>S-adenosyl-L-methionine</name>
        <dbReference type="ChEBI" id="CHEBI:59789"/>
    </ligand>
</feature>
<dbReference type="InterPro" id="IPR020596">
    <property type="entry name" value="rRNA_Ade_Mease_Trfase_CS"/>
</dbReference>
<keyword evidence="6 9" id="KW-0694">RNA-binding</keyword>
<dbReference type="GO" id="GO:0052909">
    <property type="term" value="F:18S rRNA (adenine(1779)-N(6)/adenine(1780)-N(6))-dimethyltransferase activity"/>
    <property type="evidence" value="ECO:0007669"/>
    <property type="project" value="UniProtKB-EC"/>
</dbReference>
<dbReference type="InterPro" id="IPR001737">
    <property type="entry name" value="KsgA/Erm"/>
</dbReference>
<dbReference type="Gene3D" id="3.40.50.150">
    <property type="entry name" value="Vaccinia Virus protein VP39"/>
    <property type="match status" value="1"/>
</dbReference>
<dbReference type="SUPFAM" id="SSF53335">
    <property type="entry name" value="S-adenosyl-L-methionine-dependent methyltransferases"/>
    <property type="match status" value="1"/>
</dbReference>
<dbReference type="PANTHER" id="PTHR11727:SF7">
    <property type="entry name" value="DIMETHYLADENOSINE TRANSFERASE-RELATED"/>
    <property type="match status" value="1"/>
</dbReference>
<evidence type="ECO:0000256" key="1">
    <source>
        <dbReference type="ARBA" id="ARBA00002977"/>
    </source>
</evidence>
<feature type="binding site" evidence="9">
    <location>
        <position position="36"/>
    </location>
    <ligand>
        <name>S-adenosyl-L-methionine</name>
        <dbReference type="ChEBI" id="CHEBI:59789"/>
    </ligand>
</feature>
<keyword evidence="3 9" id="KW-0489">Methyltransferase</keyword>
<proteinExistence type="inferred from homology"/>
<gene>
    <name evidence="12" type="ORF">BCR44DRAFT_143621</name>
</gene>
<evidence type="ECO:0000256" key="3">
    <source>
        <dbReference type="ARBA" id="ARBA00022603"/>
    </source>
</evidence>
<evidence type="ECO:0000256" key="10">
    <source>
        <dbReference type="RuleBase" id="RU362106"/>
    </source>
</evidence>
<feature type="binding site" evidence="9">
    <location>
        <position position="112"/>
    </location>
    <ligand>
        <name>S-adenosyl-L-methionine</name>
        <dbReference type="ChEBI" id="CHEBI:59789"/>
    </ligand>
</feature>
<reference evidence="12 13" key="1">
    <citation type="submission" date="2016-07" db="EMBL/GenBank/DDBJ databases">
        <title>Pervasive Adenine N6-methylation of Active Genes in Fungi.</title>
        <authorList>
            <consortium name="DOE Joint Genome Institute"/>
            <person name="Mondo S.J."/>
            <person name="Dannebaum R.O."/>
            <person name="Kuo R.C."/>
            <person name="Labutti K."/>
            <person name="Haridas S."/>
            <person name="Kuo A."/>
            <person name="Salamov A."/>
            <person name="Ahrendt S.R."/>
            <person name="Lipzen A."/>
            <person name="Sullivan W."/>
            <person name="Andreopoulos W.B."/>
            <person name="Clum A."/>
            <person name="Lindquist E."/>
            <person name="Daum C."/>
            <person name="Ramamoorthy G.K."/>
            <person name="Gryganskyi A."/>
            <person name="Culley D."/>
            <person name="Magnuson J.K."/>
            <person name="James T.Y."/>
            <person name="O'Malley M.A."/>
            <person name="Stajich J.E."/>
            <person name="Spatafora J.W."/>
            <person name="Visel A."/>
            <person name="Grigoriev I.V."/>
        </authorList>
    </citation>
    <scope>NUCLEOTIDE SEQUENCE [LARGE SCALE GENOMIC DNA]</scope>
    <source>
        <strain evidence="12 13">PL171</strain>
    </source>
</reference>
<dbReference type="EMBL" id="MCFL01000060">
    <property type="protein sequence ID" value="ORZ31407.1"/>
    <property type="molecule type" value="Genomic_DNA"/>
</dbReference>
<evidence type="ECO:0000313" key="12">
    <source>
        <dbReference type="EMBL" id="ORZ31407.1"/>
    </source>
</evidence>
<keyword evidence="4 9" id="KW-0808">Transferase</keyword>
<feature type="binding site" evidence="9">
    <location>
        <position position="38"/>
    </location>
    <ligand>
        <name>S-adenosyl-L-methionine</name>
        <dbReference type="ChEBI" id="CHEBI:59789"/>
    </ligand>
</feature>